<evidence type="ECO:0000313" key="2">
    <source>
        <dbReference type="Proteomes" id="UP000652761"/>
    </source>
</evidence>
<evidence type="ECO:0000313" key="1">
    <source>
        <dbReference type="EMBL" id="MQM02745.1"/>
    </source>
</evidence>
<protein>
    <submittedName>
        <fullName evidence="1">Uncharacterized protein</fullName>
    </submittedName>
</protein>
<name>A0A843WDF9_COLES</name>
<accession>A0A843WDF9</accession>
<reference evidence="1" key="1">
    <citation type="submission" date="2017-07" db="EMBL/GenBank/DDBJ databases">
        <title>Taro Niue Genome Assembly and Annotation.</title>
        <authorList>
            <person name="Atibalentja N."/>
            <person name="Keating K."/>
            <person name="Fields C.J."/>
        </authorList>
    </citation>
    <scope>NUCLEOTIDE SEQUENCE</scope>
    <source>
        <strain evidence="1">Niue_2</strain>
        <tissue evidence="1">Leaf</tissue>
    </source>
</reference>
<organism evidence="1 2">
    <name type="scientific">Colocasia esculenta</name>
    <name type="common">Wild taro</name>
    <name type="synonym">Arum esculentum</name>
    <dbReference type="NCBI Taxonomy" id="4460"/>
    <lineage>
        <taxon>Eukaryota</taxon>
        <taxon>Viridiplantae</taxon>
        <taxon>Streptophyta</taxon>
        <taxon>Embryophyta</taxon>
        <taxon>Tracheophyta</taxon>
        <taxon>Spermatophyta</taxon>
        <taxon>Magnoliopsida</taxon>
        <taxon>Liliopsida</taxon>
        <taxon>Araceae</taxon>
        <taxon>Aroideae</taxon>
        <taxon>Colocasieae</taxon>
        <taxon>Colocasia</taxon>
    </lineage>
</organism>
<comment type="caution">
    <text evidence="1">The sequence shown here is derived from an EMBL/GenBank/DDBJ whole genome shotgun (WGS) entry which is preliminary data.</text>
</comment>
<keyword evidence="2" id="KW-1185">Reference proteome</keyword>
<sequence>MLKTTLTFKVSMSTTRTG</sequence>
<proteinExistence type="predicted"/>
<dbReference type="EMBL" id="NMUH01002910">
    <property type="protein sequence ID" value="MQM02745.1"/>
    <property type="molecule type" value="Genomic_DNA"/>
</dbReference>
<dbReference type="AlphaFoldDB" id="A0A843WDF9"/>
<dbReference type="Proteomes" id="UP000652761">
    <property type="component" value="Unassembled WGS sequence"/>
</dbReference>
<gene>
    <name evidence="1" type="ORF">Taro_035521</name>
</gene>